<comment type="caution">
    <text evidence="1">The sequence shown here is derived from an EMBL/GenBank/DDBJ whole genome shotgun (WGS) entry which is preliminary data.</text>
</comment>
<keyword evidence="2" id="KW-1185">Reference proteome</keyword>
<evidence type="ECO:0000313" key="1">
    <source>
        <dbReference type="EMBL" id="KAG9991798.1"/>
    </source>
</evidence>
<reference evidence="1" key="2">
    <citation type="submission" date="2021-08" db="EMBL/GenBank/DDBJ databases">
        <authorList>
            <person name="Gostincar C."/>
            <person name="Sun X."/>
            <person name="Song Z."/>
            <person name="Gunde-Cimerman N."/>
        </authorList>
    </citation>
    <scope>NUCLEOTIDE SEQUENCE</scope>
    <source>
        <strain evidence="1">EXF-9298</strain>
    </source>
</reference>
<proteinExistence type="predicted"/>
<feature type="non-terminal residue" evidence="1">
    <location>
        <position position="253"/>
    </location>
</feature>
<accession>A0A9P8G5Y3</accession>
<protein>
    <submittedName>
        <fullName evidence="1">Uncharacterized protein</fullName>
    </submittedName>
</protein>
<organism evidence="1 2">
    <name type="scientific">Aureobasidium melanogenum</name>
    <name type="common">Aureobasidium pullulans var. melanogenum</name>
    <dbReference type="NCBI Taxonomy" id="46634"/>
    <lineage>
        <taxon>Eukaryota</taxon>
        <taxon>Fungi</taxon>
        <taxon>Dikarya</taxon>
        <taxon>Ascomycota</taxon>
        <taxon>Pezizomycotina</taxon>
        <taxon>Dothideomycetes</taxon>
        <taxon>Dothideomycetidae</taxon>
        <taxon>Dothideales</taxon>
        <taxon>Saccotheciaceae</taxon>
        <taxon>Aureobasidium</taxon>
    </lineage>
</organism>
<name>A0A9P8G5Y3_AURME</name>
<dbReference type="AlphaFoldDB" id="A0A9P8G5Y3"/>
<reference evidence="1" key="1">
    <citation type="journal article" date="2021" name="J Fungi (Basel)">
        <title>Virulence traits and population genomics of the black yeast Aureobasidium melanogenum.</title>
        <authorList>
            <person name="Cernosa A."/>
            <person name="Sun X."/>
            <person name="Gostincar C."/>
            <person name="Fang C."/>
            <person name="Gunde-Cimerman N."/>
            <person name="Song Z."/>
        </authorList>
    </citation>
    <scope>NUCLEOTIDE SEQUENCE</scope>
    <source>
        <strain evidence="1">EXF-9298</strain>
    </source>
</reference>
<dbReference type="Proteomes" id="UP000729357">
    <property type="component" value="Unassembled WGS sequence"/>
</dbReference>
<dbReference type="EMBL" id="JAHFXS010000001">
    <property type="protein sequence ID" value="KAG9991798.1"/>
    <property type="molecule type" value="Genomic_DNA"/>
</dbReference>
<gene>
    <name evidence="1" type="ORF">KCU98_g73</name>
</gene>
<evidence type="ECO:0000313" key="2">
    <source>
        <dbReference type="Proteomes" id="UP000729357"/>
    </source>
</evidence>
<sequence length="253" mass="27935">MAVHVELNQRSSLAVGLSIPGDETLSFVGVQKNQFCASFVTQLLAYKVGDAKLGKSEEYGGQNPRRVTFALPAFLPHQVDASRRLFLTATRAVIYAIARTDATMLSQRCFNLFSLKSSYDVHPYPRSAWARQRRSAGEHPLFLGMHIPPHNPQSHNDESSRQGFFLDMYSRKSPAPGLDLQARRKPKTSNPTLSTIVGSAPALISIRATSKCPCQQATKSGVDPCLPPRISISMSFSFSRIRRTIFARPKDAA</sequence>